<dbReference type="AlphaFoldDB" id="A0A834I0M1"/>
<reference evidence="1" key="1">
    <citation type="submission" date="2020-08" db="EMBL/GenBank/DDBJ databases">
        <title>Genome sequencing and assembly of the red palm weevil Rhynchophorus ferrugineus.</title>
        <authorList>
            <person name="Dias G.B."/>
            <person name="Bergman C.M."/>
            <person name="Manee M."/>
        </authorList>
    </citation>
    <scope>NUCLEOTIDE SEQUENCE</scope>
    <source>
        <strain evidence="1">AA-2017</strain>
        <tissue evidence="1">Whole larva</tissue>
    </source>
</reference>
<keyword evidence="2" id="KW-1185">Reference proteome</keyword>
<proteinExistence type="predicted"/>
<dbReference type="EMBL" id="JAACXV010014113">
    <property type="protein sequence ID" value="KAF7270307.1"/>
    <property type="molecule type" value="Genomic_DNA"/>
</dbReference>
<name>A0A834I0M1_RHYFE</name>
<accession>A0A834I0M1</accession>
<protein>
    <submittedName>
        <fullName evidence="1">Uncharacterized protein</fullName>
    </submittedName>
</protein>
<comment type="caution">
    <text evidence="1">The sequence shown here is derived from an EMBL/GenBank/DDBJ whole genome shotgun (WGS) entry which is preliminary data.</text>
</comment>
<gene>
    <name evidence="1" type="ORF">GWI33_016708</name>
</gene>
<organism evidence="1 2">
    <name type="scientific">Rhynchophorus ferrugineus</name>
    <name type="common">Red palm weevil</name>
    <name type="synonym">Curculio ferrugineus</name>
    <dbReference type="NCBI Taxonomy" id="354439"/>
    <lineage>
        <taxon>Eukaryota</taxon>
        <taxon>Metazoa</taxon>
        <taxon>Ecdysozoa</taxon>
        <taxon>Arthropoda</taxon>
        <taxon>Hexapoda</taxon>
        <taxon>Insecta</taxon>
        <taxon>Pterygota</taxon>
        <taxon>Neoptera</taxon>
        <taxon>Endopterygota</taxon>
        <taxon>Coleoptera</taxon>
        <taxon>Polyphaga</taxon>
        <taxon>Cucujiformia</taxon>
        <taxon>Curculionidae</taxon>
        <taxon>Dryophthorinae</taxon>
        <taxon>Rhynchophorus</taxon>
    </lineage>
</organism>
<sequence>MLESLKLSSRVVKPATLSNCYLTSFDPDSTVRLISANAKNKESASSKSGIGFDIFVNHSRTVSSPPCVVTSEQCKAS</sequence>
<evidence type="ECO:0000313" key="1">
    <source>
        <dbReference type="EMBL" id="KAF7270307.1"/>
    </source>
</evidence>
<evidence type="ECO:0000313" key="2">
    <source>
        <dbReference type="Proteomes" id="UP000625711"/>
    </source>
</evidence>
<dbReference type="Proteomes" id="UP000625711">
    <property type="component" value="Unassembled WGS sequence"/>
</dbReference>